<dbReference type="Proteomes" id="UP000318380">
    <property type="component" value="Unassembled WGS sequence"/>
</dbReference>
<feature type="region of interest" description="Disordered" evidence="1">
    <location>
        <begin position="59"/>
        <end position="81"/>
    </location>
</feature>
<reference evidence="3 4" key="1">
    <citation type="submission" date="2019-06" db="EMBL/GenBank/DDBJ databases">
        <title>Sequencing the genomes of 1000 actinobacteria strains.</title>
        <authorList>
            <person name="Klenk H.-P."/>
        </authorList>
    </citation>
    <scope>NUCLEOTIDE SEQUENCE [LARGE SCALE GENOMIC DNA]</scope>
    <source>
        <strain evidence="3 4">DSM 24683</strain>
    </source>
</reference>
<keyword evidence="2" id="KW-1133">Transmembrane helix</keyword>
<protein>
    <submittedName>
        <fullName evidence="3">Uncharacterized protein</fullName>
    </submittedName>
</protein>
<dbReference type="AlphaFoldDB" id="A0A561BUV4"/>
<organism evidence="3 4">
    <name type="scientific">Kribbella amoyensis</name>
    <dbReference type="NCBI Taxonomy" id="996641"/>
    <lineage>
        <taxon>Bacteria</taxon>
        <taxon>Bacillati</taxon>
        <taxon>Actinomycetota</taxon>
        <taxon>Actinomycetes</taxon>
        <taxon>Propionibacteriales</taxon>
        <taxon>Kribbellaceae</taxon>
        <taxon>Kribbella</taxon>
    </lineage>
</organism>
<evidence type="ECO:0000313" key="3">
    <source>
        <dbReference type="EMBL" id="TWD82562.1"/>
    </source>
</evidence>
<comment type="caution">
    <text evidence="3">The sequence shown here is derived from an EMBL/GenBank/DDBJ whole genome shotgun (WGS) entry which is preliminary data.</text>
</comment>
<evidence type="ECO:0000256" key="2">
    <source>
        <dbReference type="SAM" id="Phobius"/>
    </source>
</evidence>
<evidence type="ECO:0000256" key="1">
    <source>
        <dbReference type="SAM" id="MobiDB-lite"/>
    </source>
</evidence>
<accession>A0A561BUV4</accession>
<sequence length="252" mass="26318">MRAEDLARALQSVPNAFQPLDPATVIAGHRRRRRRQVTAALAAVSVLVAAGVVTTVAGSGRDTLPPVASTPSTSPESVSPAERACRAEISASAKRSARLPDDLAAKMEVVAGSSLPGVAGKVLVLKGPDVWLGCDTVADRGRAVVSQARPLGGGSFQGSDFATAFNVITVSGKLTDYYWAAGILPDGIKRIRYRFEDGSRADAKVVGSYWIMQSLQTSGNGPAEVELIDAGGKVVRRHPVDPTGCPLETRGC</sequence>
<keyword evidence="4" id="KW-1185">Reference proteome</keyword>
<gene>
    <name evidence="3" type="ORF">FB561_3695</name>
</gene>
<keyword evidence="2" id="KW-0472">Membrane</keyword>
<feature type="transmembrane region" description="Helical" evidence="2">
    <location>
        <begin position="37"/>
        <end position="57"/>
    </location>
</feature>
<proteinExistence type="predicted"/>
<dbReference type="EMBL" id="VIVK01000001">
    <property type="protein sequence ID" value="TWD82562.1"/>
    <property type="molecule type" value="Genomic_DNA"/>
</dbReference>
<name>A0A561BUV4_9ACTN</name>
<evidence type="ECO:0000313" key="4">
    <source>
        <dbReference type="Proteomes" id="UP000318380"/>
    </source>
</evidence>
<keyword evidence="2" id="KW-0812">Transmembrane</keyword>